<accession>A0A5E7QIN2</accession>
<evidence type="ECO:0000256" key="4">
    <source>
        <dbReference type="ARBA" id="ARBA00023163"/>
    </source>
</evidence>
<dbReference type="EMBL" id="CABVIK010000038">
    <property type="protein sequence ID" value="VVP61674.1"/>
    <property type="molecule type" value="Genomic_DNA"/>
</dbReference>
<gene>
    <name evidence="5" type="ORF">PS870_06413</name>
</gene>
<sequence length="125" mass="13978">MAFTPSFKERTAEDLLEHWGRWVVLGSGVSCCASRENTILSPMITDDDALMIDGLMGRLLKRYPECGQVLMKYYTSRNASLMEVGKEVGKKMGKKMGFGEEKTRGLWKAGIAWIDGALDIRRQAA</sequence>
<evidence type="ECO:0000313" key="5">
    <source>
        <dbReference type="EMBL" id="VVP61674.1"/>
    </source>
</evidence>
<reference evidence="5 6" key="1">
    <citation type="submission" date="2019-09" db="EMBL/GenBank/DDBJ databases">
        <authorList>
            <person name="Chandra G."/>
            <person name="Truman W A."/>
        </authorList>
    </citation>
    <scope>NUCLEOTIDE SEQUENCE [LARGE SCALE GENOMIC DNA]</scope>
    <source>
        <strain evidence="5">PS870</strain>
    </source>
</reference>
<dbReference type="GO" id="GO:0060567">
    <property type="term" value="P:negative regulation of termination of DNA-templated transcription"/>
    <property type="evidence" value="ECO:0007669"/>
    <property type="project" value="InterPro"/>
</dbReference>
<evidence type="ECO:0000256" key="1">
    <source>
        <dbReference type="ARBA" id="ARBA00010234"/>
    </source>
</evidence>
<protein>
    <recommendedName>
        <fullName evidence="7">Antitermination protein Q</fullName>
    </recommendedName>
</protein>
<evidence type="ECO:0008006" key="7">
    <source>
        <dbReference type="Google" id="ProtNLM"/>
    </source>
</evidence>
<dbReference type="AlphaFoldDB" id="A0A5E7QIN2"/>
<keyword evidence="2" id="KW-0805">Transcription regulation</keyword>
<comment type="similarity">
    <text evidence="1">Belongs to the phage antitermination Q type 1 family.</text>
</comment>
<organism evidence="5 6">
    <name type="scientific">Pseudomonas fluorescens</name>
    <dbReference type="NCBI Taxonomy" id="294"/>
    <lineage>
        <taxon>Bacteria</taxon>
        <taxon>Pseudomonadati</taxon>
        <taxon>Pseudomonadota</taxon>
        <taxon>Gammaproteobacteria</taxon>
        <taxon>Pseudomonadales</taxon>
        <taxon>Pseudomonadaceae</taxon>
        <taxon>Pseudomonas</taxon>
    </lineage>
</organism>
<proteinExistence type="inferred from homology"/>
<evidence type="ECO:0000256" key="3">
    <source>
        <dbReference type="ARBA" id="ARBA00023125"/>
    </source>
</evidence>
<evidence type="ECO:0000256" key="2">
    <source>
        <dbReference type="ARBA" id="ARBA00023015"/>
    </source>
</evidence>
<dbReference type="InterPro" id="IPR010534">
    <property type="entry name" value="Phage_933W_GpQ"/>
</dbReference>
<evidence type="ECO:0000313" key="6">
    <source>
        <dbReference type="Proteomes" id="UP000349468"/>
    </source>
</evidence>
<keyword evidence="3" id="KW-0238">DNA-binding</keyword>
<name>A0A5E7QIN2_PSEFL</name>
<dbReference type="Pfam" id="PF06530">
    <property type="entry name" value="Phage_antitermQ"/>
    <property type="match status" value="1"/>
</dbReference>
<dbReference type="GO" id="GO:0003677">
    <property type="term" value="F:DNA binding"/>
    <property type="evidence" value="ECO:0007669"/>
    <property type="project" value="UniProtKB-KW"/>
</dbReference>
<dbReference type="Proteomes" id="UP000349468">
    <property type="component" value="Unassembled WGS sequence"/>
</dbReference>
<keyword evidence="4" id="KW-0804">Transcription</keyword>
<dbReference type="RefSeq" id="WP_154914247.1">
    <property type="nucleotide sequence ID" value="NZ_CABVIK010000038.1"/>
</dbReference>